<dbReference type="AlphaFoldDB" id="A0A4S4NDB7"/>
<feature type="transmembrane region" description="Helical" evidence="2">
    <location>
        <begin position="221"/>
        <end position="242"/>
    </location>
</feature>
<feature type="transmembrane region" description="Helical" evidence="2">
    <location>
        <begin position="332"/>
        <end position="354"/>
    </location>
</feature>
<sequence length="1088" mass="122425">MKHPLLAGHGDLNSIDGLPLLGPRDEDEDSNYPSTTLTGSDISVTLHGDNDNQDSNEIAGDGLTPDKLNAQSLGIRKRTPANSRNPSEAETHELHTLLPTTGYTSGILMAPESSSSTARPDASYEELMTSETSTVRPTYTPLLGTHTPIPASVIFSRSAAPLYLSHLDNFIATLPAPSFPILEKKGAMFPPMDRLAATGKTLEDLENNNQVAPYWRNRTSIFGTLTGWVLGITGSSLVASFYSLHGLFDTIQIFALILNTINHKGQFESQWKQIILGTIPNILAFNLATNTLVSLALLLIFMIIAGTLLWLFYKKTSLCSSLGPPEGLQRVVLITGNWSLVLISFVLTILYLPLSTMAMHVLVWSDDLWVVPNPYTNATTFPPQLPPLGPSDQFRDPLDFCWTTTMERSQLNYAPVIIIISLVCVGWLTVWYPIYLRRITLRMAPIADKYTELGRARSPSEMDREYQRLLARDQNPLTFLYDDYRRGWANYESVTLFAKLTALLMTAIVNPDNCLFRTLTRNYVAIARQILLLLAMLSFFLVQCILVPFLDPVSNASEWISRLNYVLTSALSLAIALNVPGQAFLNGPLLYIIYAVTYGLSLYFSLINTGPLRREVKRLTTRIDFSIDIFSPSIDLSPTSQHTKRRIWQEAITTLMLTNPECAIPKKQQMVYAQAKNLEFPPYLYDFCGEPGERHVENLKPVGSKKPWCCGRRYQAQTTVHFRSGTFNVKRRGQHLWEHVNIGSGFDVELTYTKDVKVDGAIIGLNDDYDLTRPLAHFLALNEYLIPGPLSHLEGILWRYRQHCMTECTWKADTLTYRFLALVYNRPREPDGLAQSSIEHERDLRVRSLMLGSELAFEMSYRRLSAVATSELATWWYIFWDDLWRRNYDTISGLQKHASDFCPHYPTSIAYTPLPRAALESFLIQRGLYNKKTKWGDFFTAGFLNKLYLRMNDIVFHRSHMANIIHLGDDVDELDMEEIDAGSDGRPSTVGTGGGTDHNDSVIRARPLYRWEGILGDKLSTSKTQHVSIWSKFGVWFGITPLWRTGVPSPGLALDVRLDAATGRYVLLQDGHTVSPYTKPTSTASKLV</sequence>
<evidence type="ECO:0000256" key="1">
    <source>
        <dbReference type="SAM" id="MobiDB-lite"/>
    </source>
</evidence>
<keyword evidence="2" id="KW-0472">Membrane</keyword>
<evidence type="ECO:0000313" key="3">
    <source>
        <dbReference type="EMBL" id="THH34000.1"/>
    </source>
</evidence>
<feature type="transmembrane region" description="Helical" evidence="2">
    <location>
        <begin position="292"/>
        <end position="312"/>
    </location>
</feature>
<proteinExistence type="predicted"/>
<feature type="transmembrane region" description="Helical" evidence="2">
    <location>
        <begin position="588"/>
        <end position="607"/>
    </location>
</feature>
<dbReference type="OrthoDB" id="10261361at2759"/>
<keyword evidence="4" id="KW-1185">Reference proteome</keyword>
<comment type="caution">
    <text evidence="3">The sequence shown here is derived from an EMBL/GenBank/DDBJ whole genome shotgun (WGS) entry which is preliminary data.</text>
</comment>
<feature type="transmembrane region" description="Helical" evidence="2">
    <location>
        <begin position="530"/>
        <end position="550"/>
    </location>
</feature>
<protein>
    <submittedName>
        <fullName evidence="3">Uncharacterized protein</fullName>
    </submittedName>
</protein>
<dbReference type="Proteomes" id="UP000308730">
    <property type="component" value="Unassembled WGS sequence"/>
</dbReference>
<feature type="transmembrane region" description="Helical" evidence="2">
    <location>
        <begin position="562"/>
        <end position="581"/>
    </location>
</feature>
<organism evidence="3 4">
    <name type="scientific">Antrodiella citrinella</name>
    <dbReference type="NCBI Taxonomy" id="2447956"/>
    <lineage>
        <taxon>Eukaryota</taxon>
        <taxon>Fungi</taxon>
        <taxon>Dikarya</taxon>
        <taxon>Basidiomycota</taxon>
        <taxon>Agaricomycotina</taxon>
        <taxon>Agaricomycetes</taxon>
        <taxon>Polyporales</taxon>
        <taxon>Steccherinaceae</taxon>
        <taxon>Antrodiella</taxon>
    </lineage>
</organism>
<keyword evidence="2" id="KW-1133">Transmembrane helix</keyword>
<keyword evidence="2" id="KW-0812">Transmembrane</keyword>
<name>A0A4S4NDB7_9APHY</name>
<dbReference type="EMBL" id="SGPM01000001">
    <property type="protein sequence ID" value="THH34000.1"/>
    <property type="molecule type" value="Genomic_DNA"/>
</dbReference>
<gene>
    <name evidence="3" type="ORF">EUX98_g138</name>
</gene>
<evidence type="ECO:0000256" key="2">
    <source>
        <dbReference type="SAM" id="Phobius"/>
    </source>
</evidence>
<reference evidence="3 4" key="1">
    <citation type="submission" date="2019-02" db="EMBL/GenBank/DDBJ databases">
        <title>Genome sequencing of the rare red list fungi Antrodiella citrinella (Flaviporus citrinellus).</title>
        <authorList>
            <person name="Buettner E."/>
            <person name="Kellner H."/>
        </authorList>
    </citation>
    <scope>NUCLEOTIDE SEQUENCE [LARGE SCALE GENOMIC DNA]</scope>
    <source>
        <strain evidence="3 4">DSM 108506</strain>
    </source>
</reference>
<feature type="region of interest" description="Disordered" evidence="1">
    <location>
        <begin position="1"/>
        <end position="91"/>
    </location>
</feature>
<feature type="transmembrane region" description="Helical" evidence="2">
    <location>
        <begin position="413"/>
        <end position="434"/>
    </location>
</feature>
<feature type="compositionally biased region" description="Polar residues" evidence="1">
    <location>
        <begin position="31"/>
        <end position="43"/>
    </location>
</feature>
<evidence type="ECO:0000313" key="4">
    <source>
        <dbReference type="Proteomes" id="UP000308730"/>
    </source>
</evidence>
<accession>A0A4S4NDB7</accession>